<accession>A0A5M4AXH1</accession>
<protein>
    <submittedName>
        <fullName evidence="2">Uncharacterized protein</fullName>
    </submittedName>
</protein>
<dbReference type="AlphaFoldDB" id="A0A5M4AXH1"/>
<comment type="caution">
    <text evidence="2">The sequence shown here is derived from an EMBL/GenBank/DDBJ whole genome shotgun (WGS) entry which is preliminary data.</text>
</comment>
<name>A0A5M4AXH1_9BACT</name>
<reference evidence="2 3" key="1">
    <citation type="submission" date="2019-10" db="EMBL/GenBank/DDBJ databases">
        <title>Prolixibacter strains distinguished by the presence of nitrate reductase genes were adept at nitrate-dependent anaerobic corrosion of metallic iron and carbon steel.</title>
        <authorList>
            <person name="Iino T."/>
            <person name="Shono N."/>
            <person name="Ito K."/>
            <person name="Nakamura R."/>
            <person name="Sueoka K."/>
            <person name="Harayama S."/>
            <person name="Ohkuma M."/>
        </authorList>
    </citation>
    <scope>NUCLEOTIDE SEQUENCE [LARGE SCALE GENOMIC DNA]</scope>
    <source>
        <strain evidence="2 3">JCM 13498</strain>
    </source>
</reference>
<dbReference type="OrthoDB" id="7062579at2"/>
<dbReference type="EMBL" id="BLAX01000001">
    <property type="protein sequence ID" value="GET32167.1"/>
    <property type="molecule type" value="Genomic_DNA"/>
</dbReference>
<proteinExistence type="predicted"/>
<keyword evidence="3" id="KW-1185">Reference proteome</keyword>
<dbReference type="RefSeq" id="WP_025863338.1">
    <property type="nucleotide sequence ID" value="NZ_BLAX01000001.1"/>
</dbReference>
<dbReference type="Proteomes" id="UP000391834">
    <property type="component" value="Unassembled WGS sequence"/>
</dbReference>
<organism evidence="2 3">
    <name type="scientific">Prolixibacter bellariivorans</name>
    <dbReference type="NCBI Taxonomy" id="314319"/>
    <lineage>
        <taxon>Bacteria</taxon>
        <taxon>Pseudomonadati</taxon>
        <taxon>Bacteroidota</taxon>
        <taxon>Bacteroidia</taxon>
        <taxon>Marinilabiliales</taxon>
        <taxon>Prolixibacteraceae</taxon>
        <taxon>Prolixibacter</taxon>
    </lineage>
</organism>
<feature type="region of interest" description="Disordered" evidence="1">
    <location>
        <begin position="50"/>
        <end position="78"/>
    </location>
</feature>
<gene>
    <name evidence="2" type="ORF">PbJCM13498_10300</name>
</gene>
<evidence type="ECO:0000313" key="3">
    <source>
        <dbReference type="Proteomes" id="UP000391834"/>
    </source>
</evidence>
<sequence length="176" mass="19299">MADSKIELSLGSFRFSCEGEKEWVEVQLGRILDRAPALLSLGGEVATTSLGEEVGEVSTEEARPVTRRGRKPREVKAKKTASSDPLLDYLKEKKADNNQVRKFLATAVYLHSQGAQKFSTPMISKKLKAAGIPKLSNASDCLNKNVKKGFCIKEDKEFVLTNEGIQAIIGDANQED</sequence>
<evidence type="ECO:0000313" key="2">
    <source>
        <dbReference type="EMBL" id="GET32167.1"/>
    </source>
</evidence>
<evidence type="ECO:0000256" key="1">
    <source>
        <dbReference type="SAM" id="MobiDB-lite"/>
    </source>
</evidence>